<protein>
    <recommendedName>
        <fullName evidence="4">Tetratricopeptide repeat protein 15</fullName>
    </recommendedName>
</protein>
<feature type="region of interest" description="Disordered" evidence="1">
    <location>
        <begin position="138"/>
        <end position="169"/>
    </location>
</feature>
<feature type="compositionally biased region" description="Polar residues" evidence="1">
    <location>
        <begin position="141"/>
        <end position="152"/>
    </location>
</feature>
<evidence type="ECO:0000313" key="3">
    <source>
        <dbReference type="Proteomes" id="UP001303647"/>
    </source>
</evidence>
<dbReference type="GO" id="GO:0005794">
    <property type="term" value="C:Golgi apparatus"/>
    <property type="evidence" value="ECO:0007669"/>
    <property type="project" value="TreeGrafter"/>
</dbReference>
<comment type="caution">
    <text evidence="2">The sequence shown here is derived from an EMBL/GenBank/DDBJ whole genome shotgun (WGS) entry which is preliminary data.</text>
</comment>
<dbReference type="GO" id="GO:0030008">
    <property type="term" value="C:TRAPP complex"/>
    <property type="evidence" value="ECO:0007669"/>
    <property type="project" value="TreeGrafter"/>
</dbReference>
<dbReference type="PANTHER" id="PTHR21581:SF6">
    <property type="entry name" value="TRAFFICKING PROTEIN PARTICLE COMPLEX SUBUNIT 12"/>
    <property type="match status" value="1"/>
</dbReference>
<accession>A0AAN7HIM2</accession>
<gene>
    <name evidence="2" type="ORF">C7999DRAFT_36349</name>
</gene>
<sequence length="431" mass="46297">MPRSPAQSPAPTGKRMIPGAQPSRHGPKDFSYLLRPEIYHPLTPLNVPPPFRNPPDPPAADTPIPELLAKGYFRAAAIAATQTLTSGTLDPTDHSRIFDLLYTRLACLTLIDATALAAQEVKALGDLHSAFYYSLPPAPTPSQGTKDSSTTDAEVPESSTTAATAAAAAQHEHEHVVPWPLRLLAVRLQAVGFGDPRRAVMSYYELAREARARLGAARARHDHSASEVWRARLADLGVRVANALVEMDDLAGAAVHLRTLLAAGRRARRQGAESGNDGGGAVMVAVRLALLWLQLGDVDAARACIAADGGGNGDGVEQRVVSALCDMADGEYETALGKWRALREEVDDEMVGVNLAVCLLYVGKMQEGRSLLEQLVDSGRSSHTLLFNLSTMYELCTDKSRALKARLAEKVAAMGDRAEGWEKTNADFKLQ</sequence>
<feature type="region of interest" description="Disordered" evidence="1">
    <location>
        <begin position="1"/>
        <end position="30"/>
    </location>
</feature>
<reference evidence="2" key="1">
    <citation type="journal article" date="2023" name="Mol. Phylogenet. Evol.">
        <title>Genome-scale phylogeny and comparative genomics of the fungal order Sordariales.</title>
        <authorList>
            <person name="Hensen N."/>
            <person name="Bonometti L."/>
            <person name="Westerberg I."/>
            <person name="Brannstrom I.O."/>
            <person name="Guillou S."/>
            <person name="Cros-Aarteil S."/>
            <person name="Calhoun S."/>
            <person name="Haridas S."/>
            <person name="Kuo A."/>
            <person name="Mondo S."/>
            <person name="Pangilinan J."/>
            <person name="Riley R."/>
            <person name="LaButti K."/>
            <person name="Andreopoulos B."/>
            <person name="Lipzen A."/>
            <person name="Chen C."/>
            <person name="Yan M."/>
            <person name="Daum C."/>
            <person name="Ng V."/>
            <person name="Clum A."/>
            <person name="Steindorff A."/>
            <person name="Ohm R.A."/>
            <person name="Martin F."/>
            <person name="Silar P."/>
            <person name="Natvig D.O."/>
            <person name="Lalanne C."/>
            <person name="Gautier V."/>
            <person name="Ament-Velasquez S.L."/>
            <person name="Kruys A."/>
            <person name="Hutchinson M.I."/>
            <person name="Powell A.J."/>
            <person name="Barry K."/>
            <person name="Miller A.N."/>
            <person name="Grigoriev I.V."/>
            <person name="Debuchy R."/>
            <person name="Gladieux P."/>
            <person name="Hiltunen Thoren M."/>
            <person name="Johannesson H."/>
        </authorList>
    </citation>
    <scope>NUCLEOTIDE SEQUENCE</scope>
    <source>
        <strain evidence="2">CBS 359.72</strain>
    </source>
</reference>
<dbReference type="EMBL" id="MU857832">
    <property type="protein sequence ID" value="KAK4243333.1"/>
    <property type="molecule type" value="Genomic_DNA"/>
</dbReference>
<feature type="compositionally biased region" description="Low complexity" evidence="1">
    <location>
        <begin position="160"/>
        <end position="169"/>
    </location>
</feature>
<evidence type="ECO:0000313" key="2">
    <source>
        <dbReference type="EMBL" id="KAK4243333.1"/>
    </source>
</evidence>
<name>A0AAN7HIM2_9PEZI</name>
<dbReference type="Proteomes" id="UP001303647">
    <property type="component" value="Unassembled WGS sequence"/>
</dbReference>
<proteinExistence type="predicted"/>
<feature type="compositionally biased region" description="Polar residues" evidence="1">
    <location>
        <begin position="1"/>
        <end position="10"/>
    </location>
</feature>
<evidence type="ECO:0000256" key="1">
    <source>
        <dbReference type="SAM" id="MobiDB-lite"/>
    </source>
</evidence>
<reference evidence="2" key="2">
    <citation type="submission" date="2023-05" db="EMBL/GenBank/DDBJ databases">
        <authorList>
            <consortium name="Lawrence Berkeley National Laboratory"/>
            <person name="Steindorff A."/>
            <person name="Hensen N."/>
            <person name="Bonometti L."/>
            <person name="Westerberg I."/>
            <person name="Brannstrom I.O."/>
            <person name="Guillou S."/>
            <person name="Cros-Aarteil S."/>
            <person name="Calhoun S."/>
            <person name="Haridas S."/>
            <person name="Kuo A."/>
            <person name="Mondo S."/>
            <person name="Pangilinan J."/>
            <person name="Riley R."/>
            <person name="Labutti K."/>
            <person name="Andreopoulos B."/>
            <person name="Lipzen A."/>
            <person name="Chen C."/>
            <person name="Yanf M."/>
            <person name="Daum C."/>
            <person name="Ng V."/>
            <person name="Clum A."/>
            <person name="Ohm R."/>
            <person name="Martin F."/>
            <person name="Silar P."/>
            <person name="Natvig D."/>
            <person name="Lalanne C."/>
            <person name="Gautier V."/>
            <person name="Ament-Velasquez S.L."/>
            <person name="Kruys A."/>
            <person name="Hutchinson M.I."/>
            <person name="Powell A.J."/>
            <person name="Barry K."/>
            <person name="Miller A.N."/>
            <person name="Grigoriev I.V."/>
            <person name="Debuchy R."/>
            <person name="Gladieux P."/>
            <person name="Thoren M.H."/>
            <person name="Johannesson H."/>
        </authorList>
    </citation>
    <scope>NUCLEOTIDE SEQUENCE</scope>
    <source>
        <strain evidence="2">CBS 359.72</strain>
    </source>
</reference>
<organism evidence="2 3">
    <name type="scientific">Corynascus novoguineensis</name>
    <dbReference type="NCBI Taxonomy" id="1126955"/>
    <lineage>
        <taxon>Eukaryota</taxon>
        <taxon>Fungi</taxon>
        <taxon>Dikarya</taxon>
        <taxon>Ascomycota</taxon>
        <taxon>Pezizomycotina</taxon>
        <taxon>Sordariomycetes</taxon>
        <taxon>Sordariomycetidae</taxon>
        <taxon>Sordariales</taxon>
        <taxon>Chaetomiaceae</taxon>
        <taxon>Corynascus</taxon>
    </lineage>
</organism>
<keyword evidence="3" id="KW-1185">Reference proteome</keyword>
<dbReference type="InterPro" id="IPR011990">
    <property type="entry name" value="TPR-like_helical_dom_sf"/>
</dbReference>
<dbReference type="AlphaFoldDB" id="A0AAN7HIM2"/>
<dbReference type="SUPFAM" id="SSF48452">
    <property type="entry name" value="TPR-like"/>
    <property type="match status" value="1"/>
</dbReference>
<dbReference type="Gene3D" id="1.25.40.10">
    <property type="entry name" value="Tetratricopeptide repeat domain"/>
    <property type="match status" value="1"/>
</dbReference>
<evidence type="ECO:0008006" key="4">
    <source>
        <dbReference type="Google" id="ProtNLM"/>
    </source>
</evidence>
<dbReference type="PANTHER" id="PTHR21581">
    <property type="entry name" value="D-ALANYL-D-ALANINE CARBOXYPEPTIDASE"/>
    <property type="match status" value="1"/>
</dbReference>